<evidence type="ECO:0000313" key="3">
    <source>
        <dbReference type="Proteomes" id="UP000823046"/>
    </source>
</evidence>
<reference evidence="2 3" key="1">
    <citation type="journal article" date="2020" name="bioRxiv">
        <title>Metabolic contributions of an alphaproteobacterial endosymbiont in the apicomplexan Cardiosporidium cionae.</title>
        <authorList>
            <person name="Hunter E.S."/>
            <person name="Paight C.J."/>
            <person name="Lane C.E."/>
        </authorList>
    </citation>
    <scope>NUCLEOTIDE SEQUENCE [LARGE SCALE GENOMIC DNA]</scope>
    <source>
        <strain evidence="2">ESH_2018</strain>
    </source>
</reference>
<dbReference type="EMBL" id="JADAQX010000941">
    <property type="protein sequence ID" value="KAF8819126.1"/>
    <property type="molecule type" value="Genomic_DNA"/>
</dbReference>
<protein>
    <submittedName>
        <fullName evidence="2">Polyamine oxidase 5</fullName>
    </submittedName>
</protein>
<feature type="region of interest" description="Disordered" evidence="1">
    <location>
        <begin position="88"/>
        <end position="155"/>
    </location>
</feature>
<comment type="caution">
    <text evidence="2">The sequence shown here is derived from an EMBL/GenBank/DDBJ whole genome shotgun (WGS) entry which is preliminary data.</text>
</comment>
<feature type="region of interest" description="Disordered" evidence="1">
    <location>
        <begin position="395"/>
        <end position="428"/>
    </location>
</feature>
<feature type="compositionally biased region" description="Basic and acidic residues" evidence="1">
    <location>
        <begin position="498"/>
        <end position="545"/>
    </location>
</feature>
<feature type="compositionally biased region" description="Basic residues" evidence="1">
    <location>
        <begin position="397"/>
        <end position="409"/>
    </location>
</feature>
<evidence type="ECO:0000256" key="1">
    <source>
        <dbReference type="SAM" id="MobiDB-lite"/>
    </source>
</evidence>
<feature type="non-terminal residue" evidence="2">
    <location>
        <position position="690"/>
    </location>
</feature>
<evidence type="ECO:0000313" key="2">
    <source>
        <dbReference type="EMBL" id="KAF8819126.1"/>
    </source>
</evidence>
<accession>A0ABQ7J576</accession>
<keyword evidence="3" id="KW-1185">Reference proteome</keyword>
<name>A0ABQ7J576_9APIC</name>
<feature type="region of interest" description="Disordered" evidence="1">
    <location>
        <begin position="291"/>
        <end position="330"/>
    </location>
</feature>
<organism evidence="2 3">
    <name type="scientific">Cardiosporidium cionae</name>
    <dbReference type="NCBI Taxonomy" id="476202"/>
    <lineage>
        <taxon>Eukaryota</taxon>
        <taxon>Sar</taxon>
        <taxon>Alveolata</taxon>
        <taxon>Apicomplexa</taxon>
        <taxon>Aconoidasida</taxon>
        <taxon>Nephromycida</taxon>
        <taxon>Cardiosporidium</taxon>
    </lineage>
</organism>
<feature type="compositionally biased region" description="Pro residues" evidence="1">
    <location>
        <begin position="93"/>
        <end position="110"/>
    </location>
</feature>
<feature type="compositionally biased region" description="Polar residues" evidence="1">
    <location>
        <begin position="316"/>
        <end position="330"/>
    </location>
</feature>
<sequence>MHCCNAPGGHDPRLRREASRSVIGLAMKLRPLVAEVCGGAGWESTLFSSWYNDELRKPIDDKTVIRVNQIWDRIRAHAALKMMDHPFITRSHMPPPPSTAPPLSTSPPVAPSRETSQAMEPLETPSAPSPFTAPLIPSHDDSRKDLPASHPPQTMENSLSLFYPLKNKQEGLSVENENIISFVKNEQRATCAAVRTFPKLPASFKAMKEDPLPSTPFSSSPLPSFSFSLSSTVSLSSSNISSISAPPILSSSPLPTTSSTYPSSSSIPVFSSSSASSLYSLPHVPPFVSEKVTSLQPSKNDKFSPIKTKRSRNRSSKTCDSSNLSKDNFHKNPNISIKKRILLRKAIPSIRRRGRKPKGLLPLSLSSFPTSTFSHFLYYGRSLLMDRHRLVVETTKNSRRTSIGRRGRRGGVTPRRISPSSTFEEKSMASCRRNIPSKIPHSPSLAPLSSCFGPSSRVRLALCTPFSPSHTLCPPEPVEEAAFPHPLSHNPSMTGDSLEAKKGGEESLEAKKGGEESLEAKKGGEESLEAKKGGEESLEAKKGGEESLEATSKSVEFDKIVQQTSTATPKLPVATITKSPPRSYEAEGGGEIRKQRLRYHAPKHVEKASLFHKETGKRRSLWSLIEESREELFSYLGLQLSDLTEEEWKLLMVIFQSRFGYVSCLEDTGITMSRLPLSDCRQELYRHYGV</sequence>
<feature type="compositionally biased region" description="Basic and acidic residues" evidence="1">
    <location>
        <begin position="138"/>
        <end position="147"/>
    </location>
</feature>
<feature type="region of interest" description="Disordered" evidence="1">
    <location>
        <begin position="481"/>
        <end position="553"/>
    </location>
</feature>
<proteinExistence type="predicted"/>
<gene>
    <name evidence="2" type="ORF">IE077_001608</name>
</gene>
<dbReference type="Proteomes" id="UP000823046">
    <property type="component" value="Unassembled WGS sequence"/>
</dbReference>